<dbReference type="Gene3D" id="1.10.287.130">
    <property type="match status" value="1"/>
</dbReference>
<organism evidence="10 11">
    <name type="scientific">Candidatus Sulfobium mesophilum</name>
    <dbReference type="NCBI Taxonomy" id="2016548"/>
    <lineage>
        <taxon>Bacteria</taxon>
        <taxon>Pseudomonadati</taxon>
        <taxon>Nitrospirota</taxon>
        <taxon>Nitrospiria</taxon>
        <taxon>Nitrospirales</taxon>
        <taxon>Nitrospiraceae</taxon>
        <taxon>Candidatus Sulfobium</taxon>
    </lineage>
</organism>
<feature type="domain" description="PAS" evidence="8">
    <location>
        <begin position="130"/>
        <end position="204"/>
    </location>
</feature>
<dbReference type="Pfam" id="PF13426">
    <property type="entry name" value="PAS_9"/>
    <property type="match status" value="1"/>
</dbReference>
<dbReference type="InterPro" id="IPR000014">
    <property type="entry name" value="PAS"/>
</dbReference>
<dbReference type="GO" id="GO:0030295">
    <property type="term" value="F:protein kinase activator activity"/>
    <property type="evidence" value="ECO:0007669"/>
    <property type="project" value="TreeGrafter"/>
</dbReference>
<evidence type="ECO:0000256" key="4">
    <source>
        <dbReference type="ARBA" id="ARBA00022679"/>
    </source>
</evidence>
<comment type="catalytic activity">
    <reaction evidence="1">
        <text>ATP + protein L-histidine = ADP + protein N-phospho-L-histidine.</text>
        <dbReference type="EC" id="2.7.13.3"/>
    </reaction>
</comment>
<keyword evidence="3" id="KW-0597">Phosphoprotein</keyword>
<gene>
    <name evidence="10" type="ORF">NBG4_200006</name>
</gene>
<dbReference type="AlphaFoldDB" id="A0A2U3QFY1"/>
<feature type="domain" description="PAS" evidence="8">
    <location>
        <begin position="6"/>
        <end position="72"/>
    </location>
</feature>
<dbReference type="SUPFAM" id="SSF47384">
    <property type="entry name" value="Homodimeric domain of signal transducing histidine kinase"/>
    <property type="match status" value="1"/>
</dbReference>
<dbReference type="NCBIfam" id="TIGR00229">
    <property type="entry name" value="sensory_box"/>
    <property type="match status" value="2"/>
</dbReference>
<dbReference type="Pfam" id="PF02518">
    <property type="entry name" value="HATPase_c"/>
    <property type="match status" value="1"/>
</dbReference>
<dbReference type="GO" id="GO:0000155">
    <property type="term" value="F:phosphorelay sensor kinase activity"/>
    <property type="evidence" value="ECO:0007669"/>
    <property type="project" value="InterPro"/>
</dbReference>
<dbReference type="OrthoDB" id="9808408at2"/>
<dbReference type="InterPro" id="IPR001610">
    <property type="entry name" value="PAC"/>
</dbReference>
<dbReference type="Pfam" id="PF00989">
    <property type="entry name" value="PAS"/>
    <property type="match status" value="1"/>
</dbReference>
<dbReference type="InterPro" id="IPR013767">
    <property type="entry name" value="PAS_fold"/>
</dbReference>
<dbReference type="CDD" id="cd00130">
    <property type="entry name" value="PAS"/>
    <property type="match status" value="2"/>
</dbReference>
<dbReference type="InterPro" id="IPR003661">
    <property type="entry name" value="HisK_dim/P_dom"/>
</dbReference>
<dbReference type="SMART" id="SM00387">
    <property type="entry name" value="HATPase_c"/>
    <property type="match status" value="1"/>
</dbReference>
<accession>A0A2U3QFY1</accession>
<dbReference type="SMART" id="SM00091">
    <property type="entry name" value="PAS"/>
    <property type="match status" value="2"/>
</dbReference>
<protein>
    <recommendedName>
        <fullName evidence="2">histidine kinase</fullName>
        <ecNumber evidence="2">2.7.13.3</ecNumber>
    </recommendedName>
</protein>
<dbReference type="GO" id="GO:0007234">
    <property type="term" value="P:osmosensory signaling via phosphorelay pathway"/>
    <property type="evidence" value="ECO:0007669"/>
    <property type="project" value="TreeGrafter"/>
</dbReference>
<sequence>MQEQFGDACYRDLFEDSRDAVYVSSREGSILTINRAGVDLFGFSREEMMGMDIRTLYVNPHDRERFIQEIEKRGTVKDYEVQLRRKDGTRLICLITSSVRRSPQEEIIGYQGIIRDVTAYKKAEEALRRSEEKFSKIFRSSPDWIAISAFEDGRLIDVNDTFLKITGYTREEVIGKTSAELGLWVDPEERRRFVELLREKREIRGHEAKFRLKSGEVRIFLRSAELIELDGETCIINITRDITERRRAGEQIKKLNTELQQRIVELTGANKELDAFSHSVSHDLRAPLITIGGFARRLLKGYAGALDEKGKEMLNTIQSNVKKMDALINDLLTFSRSGRQAMKFVDVDMAGLGRDVFEDLMTEIRGRKIEMKMGEILPALADRVLVRQVIMNLLSNALKFTRTREKTIIEVESRHEGDWVVYCVKDNGVGFDMKEAGRLFEAFKRAHRQADFEGTGIGLSIVHRIITRHGGRVWAEGKEGEGAAFYFTLPAAPKNEVPANSRT</sequence>
<evidence type="ECO:0000259" key="8">
    <source>
        <dbReference type="PROSITE" id="PS50112"/>
    </source>
</evidence>
<dbReference type="PROSITE" id="PS50113">
    <property type="entry name" value="PAC"/>
    <property type="match status" value="1"/>
</dbReference>
<dbReference type="SMART" id="SM00388">
    <property type="entry name" value="HisKA"/>
    <property type="match status" value="1"/>
</dbReference>
<evidence type="ECO:0000313" key="10">
    <source>
        <dbReference type="EMBL" id="SPQ00298.1"/>
    </source>
</evidence>
<name>A0A2U3QFY1_9BACT</name>
<dbReference type="SUPFAM" id="SSF55785">
    <property type="entry name" value="PYP-like sensor domain (PAS domain)"/>
    <property type="match status" value="2"/>
</dbReference>
<dbReference type="InterPro" id="IPR036890">
    <property type="entry name" value="HATPase_C_sf"/>
</dbReference>
<evidence type="ECO:0000256" key="5">
    <source>
        <dbReference type="ARBA" id="ARBA00022777"/>
    </source>
</evidence>
<dbReference type="GO" id="GO:0000156">
    <property type="term" value="F:phosphorelay response regulator activity"/>
    <property type="evidence" value="ECO:0007669"/>
    <property type="project" value="TreeGrafter"/>
</dbReference>
<keyword evidence="11" id="KW-1185">Reference proteome</keyword>
<dbReference type="Pfam" id="PF00512">
    <property type="entry name" value="HisKA"/>
    <property type="match status" value="1"/>
</dbReference>
<evidence type="ECO:0000256" key="6">
    <source>
        <dbReference type="ARBA" id="ARBA00023136"/>
    </source>
</evidence>
<dbReference type="SUPFAM" id="SSF55874">
    <property type="entry name" value="ATPase domain of HSP90 chaperone/DNA topoisomerase II/histidine kinase"/>
    <property type="match status" value="1"/>
</dbReference>
<evidence type="ECO:0000259" key="7">
    <source>
        <dbReference type="PROSITE" id="PS50109"/>
    </source>
</evidence>
<dbReference type="InterPro" id="IPR035965">
    <property type="entry name" value="PAS-like_dom_sf"/>
</dbReference>
<dbReference type="InterPro" id="IPR003594">
    <property type="entry name" value="HATPase_dom"/>
</dbReference>
<keyword evidence="4 10" id="KW-0808">Transferase</keyword>
<dbReference type="PROSITE" id="PS50112">
    <property type="entry name" value="PAS"/>
    <property type="match status" value="2"/>
</dbReference>
<dbReference type="GO" id="GO:0006355">
    <property type="term" value="P:regulation of DNA-templated transcription"/>
    <property type="evidence" value="ECO:0007669"/>
    <property type="project" value="InterPro"/>
</dbReference>
<evidence type="ECO:0000313" key="11">
    <source>
        <dbReference type="Proteomes" id="UP000245125"/>
    </source>
</evidence>
<dbReference type="PROSITE" id="PS50109">
    <property type="entry name" value="HIS_KIN"/>
    <property type="match status" value="1"/>
</dbReference>
<dbReference type="Gene3D" id="3.30.450.20">
    <property type="entry name" value="PAS domain"/>
    <property type="match status" value="2"/>
</dbReference>
<dbReference type="PANTHER" id="PTHR42878:SF15">
    <property type="entry name" value="BACTERIOPHYTOCHROME"/>
    <property type="match status" value="1"/>
</dbReference>
<keyword evidence="5 10" id="KW-0418">Kinase</keyword>
<evidence type="ECO:0000256" key="3">
    <source>
        <dbReference type="ARBA" id="ARBA00022553"/>
    </source>
</evidence>
<dbReference type="InterPro" id="IPR005467">
    <property type="entry name" value="His_kinase_dom"/>
</dbReference>
<dbReference type="Gene3D" id="3.30.565.10">
    <property type="entry name" value="Histidine kinase-like ATPase, C-terminal domain"/>
    <property type="match status" value="1"/>
</dbReference>
<dbReference type="PANTHER" id="PTHR42878">
    <property type="entry name" value="TWO-COMPONENT HISTIDINE KINASE"/>
    <property type="match status" value="1"/>
</dbReference>
<proteinExistence type="predicted"/>
<dbReference type="FunFam" id="3.30.565.10:FF:000006">
    <property type="entry name" value="Sensor histidine kinase WalK"/>
    <property type="match status" value="1"/>
</dbReference>
<reference evidence="11" key="1">
    <citation type="submission" date="2018-03" db="EMBL/GenBank/DDBJ databases">
        <authorList>
            <person name="Zecchin S."/>
        </authorList>
    </citation>
    <scope>NUCLEOTIDE SEQUENCE [LARGE SCALE GENOMIC DNA]</scope>
</reference>
<evidence type="ECO:0000256" key="2">
    <source>
        <dbReference type="ARBA" id="ARBA00012438"/>
    </source>
</evidence>
<dbReference type="SMART" id="SM00086">
    <property type="entry name" value="PAC"/>
    <property type="match status" value="2"/>
</dbReference>
<dbReference type="InterPro" id="IPR036097">
    <property type="entry name" value="HisK_dim/P_sf"/>
</dbReference>
<dbReference type="GO" id="GO:0016020">
    <property type="term" value="C:membrane"/>
    <property type="evidence" value="ECO:0007669"/>
    <property type="project" value="UniProtKB-SubCell"/>
</dbReference>
<dbReference type="InterPro" id="IPR004358">
    <property type="entry name" value="Sig_transdc_His_kin-like_C"/>
</dbReference>
<evidence type="ECO:0000259" key="9">
    <source>
        <dbReference type="PROSITE" id="PS50113"/>
    </source>
</evidence>
<dbReference type="InterPro" id="IPR050351">
    <property type="entry name" value="BphY/WalK/GraS-like"/>
</dbReference>
<keyword evidence="6" id="KW-0472">Membrane</keyword>
<feature type="domain" description="PAC" evidence="9">
    <location>
        <begin position="77"/>
        <end position="129"/>
    </location>
</feature>
<evidence type="ECO:0000256" key="1">
    <source>
        <dbReference type="ARBA" id="ARBA00000085"/>
    </source>
</evidence>
<dbReference type="InterPro" id="IPR000700">
    <property type="entry name" value="PAS-assoc_C"/>
</dbReference>
<dbReference type="PRINTS" id="PR00344">
    <property type="entry name" value="BCTRLSENSOR"/>
</dbReference>
<dbReference type="CDD" id="cd00082">
    <property type="entry name" value="HisKA"/>
    <property type="match status" value="1"/>
</dbReference>
<feature type="domain" description="Histidine kinase" evidence="7">
    <location>
        <begin position="279"/>
        <end position="493"/>
    </location>
</feature>
<dbReference type="EMBL" id="OUUY01000065">
    <property type="protein sequence ID" value="SPQ00298.1"/>
    <property type="molecule type" value="Genomic_DNA"/>
</dbReference>
<dbReference type="EC" id="2.7.13.3" evidence="2"/>
<dbReference type="Proteomes" id="UP000245125">
    <property type="component" value="Unassembled WGS sequence"/>
</dbReference>